<feature type="transmembrane region" description="Helical" evidence="1">
    <location>
        <begin position="136"/>
        <end position="155"/>
    </location>
</feature>
<comment type="caution">
    <text evidence="3">The sequence shown here is derived from an EMBL/GenBank/DDBJ whole genome shotgun (WGS) entry which is preliminary data.</text>
</comment>
<dbReference type="EMBL" id="ASPP01038987">
    <property type="protein sequence ID" value="ETO01184.1"/>
    <property type="molecule type" value="Genomic_DNA"/>
</dbReference>
<organism evidence="3 4">
    <name type="scientific">Reticulomyxa filosa</name>
    <dbReference type="NCBI Taxonomy" id="46433"/>
    <lineage>
        <taxon>Eukaryota</taxon>
        <taxon>Sar</taxon>
        <taxon>Rhizaria</taxon>
        <taxon>Retaria</taxon>
        <taxon>Foraminifera</taxon>
        <taxon>Monothalamids</taxon>
        <taxon>Reticulomyxidae</taxon>
        <taxon>Reticulomyxa</taxon>
    </lineage>
</organism>
<evidence type="ECO:0000313" key="3">
    <source>
        <dbReference type="EMBL" id="ETO01184.1"/>
    </source>
</evidence>
<keyword evidence="1" id="KW-0812">Transmembrane</keyword>
<name>X6LHT7_RETFI</name>
<keyword evidence="4" id="KW-1185">Reference proteome</keyword>
<feature type="transmembrane region" description="Helical" evidence="1">
    <location>
        <begin position="43"/>
        <end position="69"/>
    </location>
</feature>
<keyword evidence="2" id="KW-0732">Signal</keyword>
<proteinExistence type="predicted"/>
<keyword evidence="1" id="KW-0472">Membrane</keyword>
<feature type="chain" id="PRO_5004975406" evidence="2">
    <location>
        <begin position="20"/>
        <end position="157"/>
    </location>
</feature>
<dbReference type="Proteomes" id="UP000023152">
    <property type="component" value="Unassembled WGS sequence"/>
</dbReference>
<dbReference type="AlphaFoldDB" id="X6LHT7"/>
<gene>
    <name evidence="3" type="ORF">RFI_36256</name>
</gene>
<protein>
    <submittedName>
        <fullName evidence="3">Uncharacterized protein</fullName>
    </submittedName>
</protein>
<evidence type="ECO:0000256" key="2">
    <source>
        <dbReference type="SAM" id="SignalP"/>
    </source>
</evidence>
<keyword evidence="1" id="KW-1133">Transmembrane helix</keyword>
<sequence>MTTFFFFLVSSAFFDFVLSKKSPQYRTIDNIRKRKVVMYITSMIYRFLCLIFLLYVASVPIFIGANLLVEIYVLRILFVLWNAKQKQLNVAENKNKPVGGNFTPVVTKARYNIQPKIRSSTKITKTTMMKSWKINLYKNHFMVKIMFSLIPHLLWDL</sequence>
<evidence type="ECO:0000313" key="4">
    <source>
        <dbReference type="Proteomes" id="UP000023152"/>
    </source>
</evidence>
<feature type="signal peptide" evidence="2">
    <location>
        <begin position="1"/>
        <end position="19"/>
    </location>
</feature>
<evidence type="ECO:0000256" key="1">
    <source>
        <dbReference type="SAM" id="Phobius"/>
    </source>
</evidence>
<reference evidence="3 4" key="1">
    <citation type="journal article" date="2013" name="Curr. Biol.">
        <title>The Genome of the Foraminiferan Reticulomyxa filosa.</title>
        <authorList>
            <person name="Glockner G."/>
            <person name="Hulsmann N."/>
            <person name="Schleicher M."/>
            <person name="Noegel A.A."/>
            <person name="Eichinger L."/>
            <person name="Gallinger C."/>
            <person name="Pawlowski J."/>
            <person name="Sierra R."/>
            <person name="Euteneuer U."/>
            <person name="Pillet L."/>
            <person name="Moustafa A."/>
            <person name="Platzer M."/>
            <person name="Groth M."/>
            <person name="Szafranski K."/>
            <person name="Schliwa M."/>
        </authorList>
    </citation>
    <scope>NUCLEOTIDE SEQUENCE [LARGE SCALE GENOMIC DNA]</scope>
</reference>
<accession>X6LHT7</accession>